<dbReference type="InterPro" id="IPR011047">
    <property type="entry name" value="Quinoprotein_ADH-like_sf"/>
</dbReference>
<protein>
    <recommendedName>
        <fullName evidence="4">Arylsulfotransferase (ASST)</fullName>
    </recommendedName>
</protein>
<dbReference type="PANTHER" id="PTHR35340:SF5">
    <property type="entry name" value="ASST-DOMAIN-CONTAINING PROTEIN"/>
    <property type="match status" value="1"/>
</dbReference>
<dbReference type="EMBL" id="WVQY01000017">
    <property type="protein sequence ID" value="NOD32836.1"/>
    <property type="molecule type" value="Genomic_DNA"/>
</dbReference>
<accession>A0ABX1WHT4</accession>
<keyword evidence="1" id="KW-0812">Transmembrane</keyword>
<organism evidence="2 3">
    <name type="scientific">Ruegeria atlantica</name>
    <dbReference type="NCBI Taxonomy" id="81569"/>
    <lineage>
        <taxon>Bacteria</taxon>
        <taxon>Pseudomonadati</taxon>
        <taxon>Pseudomonadota</taxon>
        <taxon>Alphaproteobacteria</taxon>
        <taxon>Rhodobacterales</taxon>
        <taxon>Roseobacteraceae</taxon>
        <taxon>Ruegeria</taxon>
    </lineage>
</organism>
<name>A0ABX1WHT4_9RHOB</name>
<proteinExistence type="predicted"/>
<dbReference type="SUPFAM" id="SSF50998">
    <property type="entry name" value="Quinoprotein alcohol dehydrogenase-like"/>
    <property type="match status" value="1"/>
</dbReference>
<keyword evidence="3" id="KW-1185">Reference proteome</keyword>
<gene>
    <name evidence="2" type="ORF">GS617_21430</name>
</gene>
<evidence type="ECO:0000313" key="3">
    <source>
        <dbReference type="Proteomes" id="UP000599383"/>
    </source>
</evidence>
<reference evidence="2 3" key="1">
    <citation type="submission" date="2019-12" db="EMBL/GenBank/DDBJ databases">
        <title>Ruegeria JWLKs population differentiation of coral mucus and skeleton niches.</title>
        <authorList>
            <person name="Luo D."/>
        </authorList>
    </citation>
    <scope>NUCLEOTIDE SEQUENCE [LARGE SCALE GENOMIC DNA]</scope>
    <source>
        <strain evidence="2 3">HKCCD6238</strain>
    </source>
</reference>
<keyword evidence="1" id="KW-1133">Transmembrane helix</keyword>
<dbReference type="InterPro" id="IPR039535">
    <property type="entry name" value="ASST-like"/>
</dbReference>
<dbReference type="Proteomes" id="UP000599383">
    <property type="component" value="Unassembled WGS sequence"/>
</dbReference>
<evidence type="ECO:0008006" key="4">
    <source>
        <dbReference type="Google" id="ProtNLM"/>
    </source>
</evidence>
<dbReference type="InterPro" id="IPR053143">
    <property type="entry name" value="Arylsulfate_ST"/>
</dbReference>
<feature type="transmembrane region" description="Helical" evidence="1">
    <location>
        <begin position="21"/>
        <end position="38"/>
    </location>
</feature>
<sequence length="462" mass="52245">MGKIRKKRTDFEELPERLFRVCLFLTIVFSSVLFGIFAQRKNWPPVPQLLSAYNVLVVDKSLTREARAYHKHLQPARGQGKGVVINTKPGRQDSILLMGFFDGENQARLVNRNGGVIRKWSLNYIDHFPDIATRPCAHFRNPLLTDVHGALLTEKGELVFSYEYCGAVKLDQCSRVLWTLNEKSHHSMVRSENGGYLTLGRNEWIASEVVDRFPPFSTPATSEPILEDVILKLDEQGQVLESISIPGFIIDSGLSALLTANGREIKPTRVIRSELVHANKIDELPSELADKFPLFKAGDWVLSMRGLNLVMVVDANTRKVKWHQTGPWVRQHDPEFRPDGKISIFNNNAYLTSYTATEKTRVDAPRDTNIIAIDPASRETEIVFGSKPGQEMLSVVRGQHEILENGGVLITEFDAGRVLEVDRAGNVIWEYVNEYNAEFVGEITNSKLYPSGYFEVDWKECT</sequence>
<comment type="caution">
    <text evidence="2">The sequence shown here is derived from an EMBL/GenBank/DDBJ whole genome shotgun (WGS) entry which is preliminary data.</text>
</comment>
<keyword evidence="1" id="KW-0472">Membrane</keyword>
<dbReference type="PANTHER" id="PTHR35340">
    <property type="entry name" value="PQQ ENZYME REPEAT PROTEIN-RELATED"/>
    <property type="match status" value="1"/>
</dbReference>
<evidence type="ECO:0000256" key="1">
    <source>
        <dbReference type="SAM" id="Phobius"/>
    </source>
</evidence>
<evidence type="ECO:0000313" key="2">
    <source>
        <dbReference type="EMBL" id="NOD32836.1"/>
    </source>
</evidence>
<dbReference type="Pfam" id="PF14269">
    <property type="entry name" value="Arylsulfotran_2"/>
    <property type="match status" value="1"/>
</dbReference>